<comment type="caution">
    <text evidence="1">The sequence shown here is derived from an EMBL/GenBank/DDBJ whole genome shotgun (WGS) entry which is preliminary data.</text>
</comment>
<dbReference type="AlphaFoldDB" id="A0A2C6BC64"/>
<evidence type="ECO:0000313" key="2">
    <source>
        <dbReference type="Proteomes" id="UP000223525"/>
    </source>
</evidence>
<evidence type="ECO:0000313" key="1">
    <source>
        <dbReference type="EMBL" id="PHI03198.1"/>
    </source>
</evidence>
<sequence>MFFLIFIFLFFYIILSSITHISKSLFYLKKMTLISLILFTGISFSTYTAEEIEKKENTGFFGTIKEIDEKITNFLDSIKDYKANSVGFFETEIPANEVFITSDGFIVYDKDRESLVSGVVTERDEQGNMISATKVKNGLVHGKYREYYPPYDEHILKREGKFKNGALNGKNKTYYENGEVESIIVFSGGIPDGTFKEYYRNGKLKSKGKYEKGKKTGKWTYYHQSGEKESEGKYKNDEKIKVWKYFDNNGNLKDEVRHSFL</sequence>
<accession>A0A2C6BC64</accession>
<dbReference type="EMBL" id="NIRK01000001">
    <property type="protein sequence ID" value="PHI03198.1"/>
    <property type="molecule type" value="Genomic_DNA"/>
</dbReference>
<dbReference type="Pfam" id="PF07661">
    <property type="entry name" value="MORN_2"/>
    <property type="match status" value="3"/>
</dbReference>
<gene>
    <name evidence="1" type="ORF">CA836_12200</name>
</gene>
<name>A0A2C6BC64_FUSNP</name>
<dbReference type="Proteomes" id="UP000223525">
    <property type="component" value="Unassembled WGS sequence"/>
</dbReference>
<dbReference type="PANTHER" id="PTHR33706">
    <property type="entry name" value="MORN VARIANT REPEAT PROTEIN"/>
    <property type="match status" value="1"/>
</dbReference>
<dbReference type="InterPro" id="IPR011652">
    <property type="entry name" value="MORN_2"/>
</dbReference>
<evidence type="ECO:0008006" key="3">
    <source>
        <dbReference type="Google" id="ProtNLM"/>
    </source>
</evidence>
<protein>
    <recommendedName>
        <fullName evidence="3">MORN repeat protein</fullName>
    </recommendedName>
</protein>
<dbReference type="RefSeq" id="WP_099003329.1">
    <property type="nucleotide sequence ID" value="NZ_CP077158.1"/>
</dbReference>
<organism evidence="1 2">
    <name type="scientific">Fusobacterium nucleatum subsp. polymorphum</name>
    <name type="common">Fusobacterium polymorphum</name>
    <dbReference type="NCBI Taxonomy" id="76857"/>
    <lineage>
        <taxon>Bacteria</taxon>
        <taxon>Fusobacteriati</taxon>
        <taxon>Fusobacteriota</taxon>
        <taxon>Fusobacteriia</taxon>
        <taxon>Fusobacteriales</taxon>
        <taxon>Fusobacteriaceae</taxon>
        <taxon>Fusobacterium</taxon>
    </lineage>
</organism>
<dbReference type="PANTHER" id="PTHR33706:SF1">
    <property type="entry name" value="TPR REPEAT PROTEIN"/>
    <property type="match status" value="1"/>
</dbReference>
<proteinExistence type="predicted"/>
<dbReference type="SUPFAM" id="SSF82185">
    <property type="entry name" value="Histone H3 K4-specific methyltransferase SET7/9 N-terminal domain"/>
    <property type="match status" value="1"/>
</dbReference>
<reference evidence="1 2" key="1">
    <citation type="submission" date="2017-06" db="EMBL/GenBank/DDBJ databases">
        <title>Draft genome sequence of Fusobacterium nucleatum subsp. polymorphum KCOM 1248 (=ChDC F113).</title>
        <authorList>
            <person name="Kook J.-K."/>
            <person name="Park S.-N."/>
            <person name="Lim Y.K."/>
            <person name="Roh H."/>
        </authorList>
    </citation>
    <scope>NUCLEOTIDE SEQUENCE [LARGE SCALE GENOMIC DNA]</scope>
    <source>
        <strain evidence="2">KCOM 1248 (ChDC F113)</strain>
    </source>
</reference>
<dbReference type="Gene3D" id="3.90.930.1">
    <property type="match status" value="1"/>
</dbReference>